<keyword evidence="1" id="KW-0472">Membrane</keyword>
<proteinExistence type="predicted"/>
<gene>
    <name evidence="2" type="ORF">A2127_02180</name>
</gene>
<evidence type="ECO:0000313" key="2">
    <source>
        <dbReference type="EMBL" id="OGG39633.1"/>
    </source>
</evidence>
<evidence type="ECO:0008006" key="4">
    <source>
        <dbReference type="Google" id="ProtNLM"/>
    </source>
</evidence>
<organism evidence="2 3">
    <name type="scientific">Candidatus Jorgensenbacteria bacterium GWC1_48_12</name>
    <dbReference type="NCBI Taxonomy" id="1798469"/>
    <lineage>
        <taxon>Bacteria</taxon>
        <taxon>Candidatus Joergenseniibacteriota</taxon>
    </lineage>
</organism>
<reference evidence="2 3" key="1">
    <citation type="journal article" date="2016" name="Nat. Commun.">
        <title>Thousands of microbial genomes shed light on interconnected biogeochemical processes in an aquifer system.</title>
        <authorList>
            <person name="Anantharaman K."/>
            <person name="Brown C.T."/>
            <person name="Hug L.A."/>
            <person name="Sharon I."/>
            <person name="Castelle C.J."/>
            <person name="Probst A.J."/>
            <person name="Thomas B.C."/>
            <person name="Singh A."/>
            <person name="Wilkins M.J."/>
            <person name="Karaoz U."/>
            <person name="Brodie E.L."/>
            <person name="Williams K.H."/>
            <person name="Hubbard S.S."/>
            <person name="Banfield J.F."/>
        </authorList>
    </citation>
    <scope>NUCLEOTIDE SEQUENCE [LARGE SCALE GENOMIC DNA]</scope>
</reference>
<name>A0A1F6BS26_9BACT</name>
<keyword evidence="1" id="KW-0812">Transmembrane</keyword>
<comment type="caution">
    <text evidence="2">The sequence shown here is derived from an EMBL/GenBank/DDBJ whole genome shotgun (WGS) entry which is preliminary data.</text>
</comment>
<accession>A0A1F6BS26</accession>
<dbReference type="EMBL" id="MFKI01000004">
    <property type="protein sequence ID" value="OGG39633.1"/>
    <property type="molecule type" value="Genomic_DNA"/>
</dbReference>
<protein>
    <recommendedName>
        <fullName evidence="4">Type II secretion system protein</fullName>
    </recommendedName>
</protein>
<dbReference type="AlphaFoldDB" id="A0A1F6BS26"/>
<keyword evidence="1" id="KW-1133">Transmembrane helix</keyword>
<evidence type="ECO:0000256" key="1">
    <source>
        <dbReference type="SAM" id="Phobius"/>
    </source>
</evidence>
<evidence type="ECO:0000313" key="3">
    <source>
        <dbReference type="Proteomes" id="UP000179324"/>
    </source>
</evidence>
<sequence>MNKRLRMKDRQGNLLIESIVSISVVLIGFLGVFGLLSRSLSINKDIGQKFVATYLAAEGIEVVKSLIDTSFVGELAWNDCCGEGVWEAAYDSTTLVPAPVQPTPLLFDETDGSYNYESGSQSPFVRTIEISEFDRNEDGQSDEIKVNSKVSWSRRGEVLEINLEDHFFDWRQ</sequence>
<feature type="transmembrane region" description="Helical" evidence="1">
    <location>
        <begin position="12"/>
        <end position="36"/>
    </location>
</feature>
<dbReference type="Proteomes" id="UP000179324">
    <property type="component" value="Unassembled WGS sequence"/>
</dbReference>